<keyword evidence="2" id="KW-1185">Reference proteome</keyword>
<dbReference type="RefSeq" id="WP_378169731.1">
    <property type="nucleotide sequence ID" value="NZ_JBHRYO010000002.1"/>
</dbReference>
<proteinExistence type="predicted"/>
<gene>
    <name evidence="1" type="ORF">ACFONJ_05105</name>
</gene>
<evidence type="ECO:0000313" key="1">
    <source>
        <dbReference type="EMBL" id="MFC3755343.1"/>
    </source>
</evidence>
<organism evidence="1 2">
    <name type="scientific">Chryseobacterium tructae</name>
    <dbReference type="NCBI Taxonomy" id="1037380"/>
    <lineage>
        <taxon>Bacteria</taxon>
        <taxon>Pseudomonadati</taxon>
        <taxon>Bacteroidota</taxon>
        <taxon>Flavobacteriia</taxon>
        <taxon>Flavobacteriales</taxon>
        <taxon>Weeksellaceae</taxon>
        <taxon>Chryseobacterium group</taxon>
        <taxon>Chryseobacterium</taxon>
    </lineage>
</organism>
<dbReference type="EMBL" id="JBHRYO010000002">
    <property type="protein sequence ID" value="MFC3755343.1"/>
    <property type="molecule type" value="Genomic_DNA"/>
</dbReference>
<evidence type="ECO:0008006" key="3">
    <source>
        <dbReference type="Google" id="ProtNLM"/>
    </source>
</evidence>
<reference evidence="2" key="1">
    <citation type="journal article" date="2019" name="Int. J. Syst. Evol. Microbiol.">
        <title>The Global Catalogue of Microorganisms (GCM) 10K type strain sequencing project: providing services to taxonomists for standard genome sequencing and annotation.</title>
        <authorList>
            <consortium name="The Broad Institute Genomics Platform"/>
            <consortium name="The Broad Institute Genome Sequencing Center for Infectious Disease"/>
            <person name="Wu L."/>
            <person name="Ma J."/>
        </authorList>
    </citation>
    <scope>NUCLEOTIDE SEQUENCE [LARGE SCALE GENOMIC DNA]</scope>
    <source>
        <strain evidence="2">CECT 7798</strain>
    </source>
</reference>
<protein>
    <recommendedName>
        <fullName evidence="3">Lipoprotein</fullName>
    </recommendedName>
</protein>
<comment type="caution">
    <text evidence="1">The sequence shown here is derived from an EMBL/GenBank/DDBJ whole genome shotgun (WGS) entry which is preliminary data.</text>
</comment>
<evidence type="ECO:0000313" key="2">
    <source>
        <dbReference type="Proteomes" id="UP001595735"/>
    </source>
</evidence>
<accession>A0ABV7XSZ9</accession>
<sequence length="176" mass="20295">MRKIFLLPFCFLFIFCSNQMKINKSKDVDICFPQNNLSTKDTGSIIKETIKNNTNNTYIIDPYGFYGQSYVLENGKIIEPYMNAVQGYVSKDDRLCHELLVILKPFQTIQQSVNYNVNNRGIYKYSKGSEYFEVTNSVHNKKTVTLLGCEKYIEELESKGYKVLEDSIVAKIPLVP</sequence>
<name>A0ABV7XSZ9_9FLAO</name>
<dbReference type="Proteomes" id="UP001595735">
    <property type="component" value="Unassembled WGS sequence"/>
</dbReference>